<accession>A0AAU4JXA3</accession>
<evidence type="ECO:0000313" key="3">
    <source>
        <dbReference type="Proteomes" id="UP001432128"/>
    </source>
</evidence>
<feature type="region of interest" description="Disordered" evidence="1">
    <location>
        <begin position="1"/>
        <end position="59"/>
    </location>
</feature>
<dbReference type="AlphaFoldDB" id="A0AAU4JXA3"/>
<keyword evidence="3" id="KW-1185">Reference proteome</keyword>
<sequence>MGLFTSRRSTRAQRKAQAKALKAKAKLEARLDSRGVDRDRKARRRQEAKLTKKTLRAQRKSDKAVVKAVTDTNKASVKVAKAKADAAAAGTSLTPRKVKRYLSIAKVASPIVVPLAYRGSVLAREQLTRYQAERVGVPVDEINQYSGHGATLSAQIAGANRSLSTLAGTRDNDAETKTFVSTMQSRLTDLTAATEAAEHMPAPRRRAAHKAISTELTAINADLLARLGVRP</sequence>
<feature type="compositionally biased region" description="Basic and acidic residues" evidence="1">
    <location>
        <begin position="25"/>
        <end position="50"/>
    </location>
</feature>
<dbReference type="EMBL" id="CP108021">
    <property type="protein sequence ID" value="WUM18418.1"/>
    <property type="molecule type" value="Genomic_DNA"/>
</dbReference>
<protein>
    <submittedName>
        <fullName evidence="2">DUF6474 family protein</fullName>
    </submittedName>
</protein>
<gene>
    <name evidence="2" type="ORF">OG579_11700</name>
</gene>
<evidence type="ECO:0000256" key="1">
    <source>
        <dbReference type="SAM" id="MobiDB-lite"/>
    </source>
</evidence>
<proteinExistence type="predicted"/>
<reference evidence="2 3" key="1">
    <citation type="submission" date="2022-10" db="EMBL/GenBank/DDBJ databases">
        <title>The complete genomes of actinobacterial strains from the NBC collection.</title>
        <authorList>
            <person name="Joergensen T.S."/>
            <person name="Alvarez Arevalo M."/>
            <person name="Sterndorff E.B."/>
            <person name="Faurdal D."/>
            <person name="Vuksanovic O."/>
            <person name="Mourched A.-S."/>
            <person name="Charusanti P."/>
            <person name="Shaw S."/>
            <person name="Blin K."/>
            <person name="Weber T."/>
        </authorList>
    </citation>
    <scope>NUCLEOTIDE SEQUENCE [LARGE SCALE GENOMIC DNA]</scope>
    <source>
        <strain evidence="2 3">NBC_00319</strain>
    </source>
</reference>
<dbReference type="Proteomes" id="UP001432128">
    <property type="component" value="Chromosome"/>
</dbReference>
<organism evidence="2 3">
    <name type="scientific">Williamsia herbipolensis</name>
    <dbReference type="NCBI Taxonomy" id="1603258"/>
    <lineage>
        <taxon>Bacteria</taxon>
        <taxon>Bacillati</taxon>
        <taxon>Actinomycetota</taxon>
        <taxon>Actinomycetes</taxon>
        <taxon>Mycobacteriales</taxon>
        <taxon>Nocardiaceae</taxon>
        <taxon>Williamsia</taxon>
    </lineage>
</organism>
<dbReference type="Pfam" id="PF20079">
    <property type="entry name" value="DUF6474"/>
    <property type="match status" value="1"/>
</dbReference>
<evidence type="ECO:0000313" key="2">
    <source>
        <dbReference type="EMBL" id="WUM18418.1"/>
    </source>
</evidence>
<feature type="compositionally biased region" description="Basic residues" evidence="1">
    <location>
        <begin position="8"/>
        <end position="24"/>
    </location>
</feature>
<dbReference type="InterPro" id="IPR045522">
    <property type="entry name" value="DUF6474"/>
</dbReference>
<name>A0AAU4JXA3_9NOCA</name>
<dbReference type="RefSeq" id="WP_328856067.1">
    <property type="nucleotide sequence ID" value="NZ_CP108021.1"/>
</dbReference>
<dbReference type="KEGG" id="whr:OG579_11700"/>